<comment type="caution">
    <text evidence="2">The sequence shown here is derived from an EMBL/GenBank/DDBJ whole genome shotgun (WGS) entry which is preliminary data.</text>
</comment>
<dbReference type="AlphaFoldDB" id="A0A3S5BMJ4"/>
<feature type="compositionally biased region" description="Polar residues" evidence="1">
    <location>
        <begin position="36"/>
        <end position="51"/>
    </location>
</feature>
<feature type="compositionally biased region" description="Polar residues" evidence="1">
    <location>
        <begin position="104"/>
        <end position="122"/>
    </location>
</feature>
<feature type="region of interest" description="Disordered" evidence="1">
    <location>
        <begin position="20"/>
        <end position="67"/>
    </location>
</feature>
<feature type="region of interest" description="Disordered" evidence="1">
    <location>
        <begin position="92"/>
        <end position="144"/>
    </location>
</feature>
<evidence type="ECO:0000313" key="2">
    <source>
        <dbReference type="EMBL" id="VEL09425.1"/>
    </source>
</evidence>
<evidence type="ECO:0000256" key="1">
    <source>
        <dbReference type="SAM" id="MobiDB-lite"/>
    </source>
</evidence>
<gene>
    <name evidence="2" type="ORF">PXEA_LOCUS2865</name>
</gene>
<organism evidence="2 3">
    <name type="scientific">Protopolystoma xenopodis</name>
    <dbReference type="NCBI Taxonomy" id="117903"/>
    <lineage>
        <taxon>Eukaryota</taxon>
        <taxon>Metazoa</taxon>
        <taxon>Spiralia</taxon>
        <taxon>Lophotrochozoa</taxon>
        <taxon>Platyhelminthes</taxon>
        <taxon>Monogenea</taxon>
        <taxon>Polyopisthocotylea</taxon>
        <taxon>Polystomatidea</taxon>
        <taxon>Polystomatidae</taxon>
        <taxon>Protopolystoma</taxon>
    </lineage>
</organism>
<accession>A0A3S5BMJ4</accession>
<name>A0A3S5BMJ4_9PLAT</name>
<feature type="compositionally biased region" description="Basic and acidic residues" evidence="1">
    <location>
        <begin position="125"/>
        <end position="141"/>
    </location>
</feature>
<keyword evidence="3" id="KW-1185">Reference proteome</keyword>
<evidence type="ECO:0000313" key="3">
    <source>
        <dbReference type="Proteomes" id="UP000784294"/>
    </source>
</evidence>
<reference evidence="2" key="1">
    <citation type="submission" date="2018-11" db="EMBL/GenBank/DDBJ databases">
        <authorList>
            <consortium name="Pathogen Informatics"/>
        </authorList>
    </citation>
    <scope>NUCLEOTIDE SEQUENCE</scope>
</reference>
<sequence length="169" mass="18947">MDIALVRSALCNINNDKQRRVTREQSPISFRKENNFSRTSITSDYSPTCNSPAMEPGSKPDRKTKNGGIFESETWTYVPQDSAETLYSKSVSADAQLPTKDKISPNQAKQLNNPKENRNLGSTVYEKDRRPSKGENNEKTKRAQAVAIQLLNNARNDYERLGLHPGATT</sequence>
<dbReference type="EMBL" id="CAAALY010006302">
    <property type="protein sequence ID" value="VEL09425.1"/>
    <property type="molecule type" value="Genomic_DNA"/>
</dbReference>
<dbReference type="Proteomes" id="UP000784294">
    <property type="component" value="Unassembled WGS sequence"/>
</dbReference>
<proteinExistence type="predicted"/>
<protein>
    <submittedName>
        <fullName evidence="2">Uncharacterized protein</fullName>
    </submittedName>
</protein>